<feature type="transmembrane region" description="Helical" evidence="6">
    <location>
        <begin position="232"/>
        <end position="256"/>
    </location>
</feature>
<feature type="transmembrane region" description="Helical" evidence="6">
    <location>
        <begin position="171"/>
        <end position="189"/>
    </location>
</feature>
<feature type="transmembrane region" description="Helical" evidence="6">
    <location>
        <begin position="201"/>
        <end position="220"/>
    </location>
</feature>
<dbReference type="PANTHER" id="PTHR43220:SF18">
    <property type="entry name" value="TRANSMEMBRANE PROTEIN 41B"/>
    <property type="match status" value="1"/>
</dbReference>
<dbReference type="GO" id="GO:0000045">
    <property type="term" value="P:autophagosome assembly"/>
    <property type="evidence" value="ECO:0007669"/>
    <property type="project" value="TreeGrafter"/>
</dbReference>
<dbReference type="STRING" id="147828.A0A4S2MHD1"/>
<feature type="domain" description="VTT" evidence="7">
    <location>
        <begin position="104"/>
        <end position="223"/>
    </location>
</feature>
<feature type="transmembrane region" description="Helical" evidence="6">
    <location>
        <begin position="122"/>
        <end position="151"/>
    </location>
</feature>
<evidence type="ECO:0000256" key="3">
    <source>
        <dbReference type="ARBA" id="ARBA00022989"/>
    </source>
</evidence>
<feature type="transmembrane region" description="Helical" evidence="6">
    <location>
        <begin position="88"/>
        <end position="116"/>
    </location>
</feature>
<feature type="transmembrane region" description="Helical" evidence="6">
    <location>
        <begin position="26"/>
        <end position="48"/>
    </location>
</feature>
<dbReference type="Proteomes" id="UP000308267">
    <property type="component" value="Unassembled WGS sequence"/>
</dbReference>
<accession>A0A4S2MHD1</accession>
<evidence type="ECO:0000256" key="1">
    <source>
        <dbReference type="ARBA" id="ARBA00004141"/>
    </source>
</evidence>
<evidence type="ECO:0000256" key="5">
    <source>
        <dbReference type="ARBA" id="ARBA00025797"/>
    </source>
</evidence>
<proteinExistence type="inferred from homology"/>
<gene>
    <name evidence="8" type="ORF">CRM22_000022</name>
</gene>
<protein>
    <recommendedName>
        <fullName evidence="7">VTT domain-containing protein</fullName>
    </recommendedName>
</protein>
<comment type="caution">
    <text evidence="8">The sequence shown here is derived from an EMBL/GenBank/DDBJ whole genome shotgun (WGS) entry which is preliminary data.</text>
</comment>
<name>A0A4S2MHD1_OPIFE</name>
<sequence length="265" mass="29858">MSADILKLENAPYPIPRRQRNNDGRIISVILLGASFFSFSTLLIFMLLRLPSLPIDQKAALKFPKNVEDLKTLGSTLSDYQDSYYWEILIFISATYIFLQSFMIPGSVLISILLGYLFPFPIALAIVALCSAVGATCCYLLVGFIGSQLLLHLIPKQIEQCRLLIQRHRRAMFFCICLLRICPLVPNWLVNVSSPIVEIPLLHFFWGTFVGVVPLSLVFVKAGTVLQELTDFGMTSLTSVYTLGFLAIASLLPFLFQKQIRRWIS</sequence>
<keyword evidence="2 6" id="KW-0812">Transmembrane</keyword>
<keyword evidence="4 6" id="KW-0472">Membrane</keyword>
<evidence type="ECO:0000256" key="6">
    <source>
        <dbReference type="SAM" id="Phobius"/>
    </source>
</evidence>
<dbReference type="InterPro" id="IPR045014">
    <property type="entry name" value="TM41A/B"/>
</dbReference>
<comment type="subcellular location">
    <subcellularLocation>
        <location evidence="1">Membrane</location>
        <topology evidence="1">Multi-pass membrane protein</topology>
    </subcellularLocation>
</comment>
<keyword evidence="9" id="KW-1185">Reference proteome</keyword>
<evidence type="ECO:0000259" key="7">
    <source>
        <dbReference type="Pfam" id="PF09335"/>
    </source>
</evidence>
<dbReference type="AlphaFoldDB" id="A0A4S2MHD1"/>
<keyword evidence="3 6" id="KW-1133">Transmembrane helix</keyword>
<dbReference type="Pfam" id="PF09335">
    <property type="entry name" value="VTT_dom"/>
    <property type="match status" value="1"/>
</dbReference>
<dbReference type="PANTHER" id="PTHR43220">
    <property type="match status" value="1"/>
</dbReference>
<dbReference type="GO" id="GO:0005789">
    <property type="term" value="C:endoplasmic reticulum membrane"/>
    <property type="evidence" value="ECO:0007669"/>
    <property type="project" value="TreeGrafter"/>
</dbReference>
<dbReference type="EMBL" id="SJOL01000002">
    <property type="protein sequence ID" value="TGZ76095.1"/>
    <property type="molecule type" value="Genomic_DNA"/>
</dbReference>
<dbReference type="OrthoDB" id="3364966at2759"/>
<dbReference type="InterPro" id="IPR032816">
    <property type="entry name" value="VTT_dom"/>
</dbReference>
<reference evidence="8 9" key="1">
    <citation type="journal article" date="2019" name="BMC Genomics">
        <title>New insights from Opisthorchis felineus genome: update on genomics of the epidemiologically important liver flukes.</title>
        <authorList>
            <person name="Ershov N.I."/>
            <person name="Mordvinov V.A."/>
            <person name="Prokhortchouk E.B."/>
            <person name="Pakharukova M.Y."/>
            <person name="Gunbin K.V."/>
            <person name="Ustyantsev K."/>
            <person name="Genaev M.A."/>
            <person name="Blinov A.G."/>
            <person name="Mazur A."/>
            <person name="Boulygina E."/>
            <person name="Tsygankova S."/>
            <person name="Khrameeva E."/>
            <person name="Chekanov N."/>
            <person name="Fan G."/>
            <person name="Xiao A."/>
            <person name="Zhang H."/>
            <person name="Xu X."/>
            <person name="Yang H."/>
            <person name="Solovyev V."/>
            <person name="Lee S.M."/>
            <person name="Liu X."/>
            <person name="Afonnikov D.A."/>
            <person name="Skryabin K.G."/>
        </authorList>
    </citation>
    <scope>NUCLEOTIDE SEQUENCE [LARGE SCALE GENOMIC DNA]</scope>
    <source>
        <strain evidence="8">AK-0245</strain>
        <tissue evidence="8">Whole organism</tissue>
    </source>
</reference>
<evidence type="ECO:0000313" key="9">
    <source>
        <dbReference type="Proteomes" id="UP000308267"/>
    </source>
</evidence>
<evidence type="ECO:0000256" key="4">
    <source>
        <dbReference type="ARBA" id="ARBA00023136"/>
    </source>
</evidence>
<evidence type="ECO:0000313" key="8">
    <source>
        <dbReference type="EMBL" id="TGZ76095.1"/>
    </source>
</evidence>
<comment type="similarity">
    <text evidence="5">Belongs to the TMEM41 family.</text>
</comment>
<organism evidence="8 9">
    <name type="scientific">Opisthorchis felineus</name>
    <dbReference type="NCBI Taxonomy" id="147828"/>
    <lineage>
        <taxon>Eukaryota</taxon>
        <taxon>Metazoa</taxon>
        <taxon>Spiralia</taxon>
        <taxon>Lophotrochozoa</taxon>
        <taxon>Platyhelminthes</taxon>
        <taxon>Trematoda</taxon>
        <taxon>Digenea</taxon>
        <taxon>Opisthorchiida</taxon>
        <taxon>Opisthorchiata</taxon>
        <taxon>Opisthorchiidae</taxon>
        <taxon>Opisthorchis</taxon>
    </lineage>
</organism>
<evidence type="ECO:0000256" key="2">
    <source>
        <dbReference type="ARBA" id="ARBA00022692"/>
    </source>
</evidence>